<name>A0A8T7M9L7_9CHLR</name>
<evidence type="ECO:0000313" key="12">
    <source>
        <dbReference type="Proteomes" id="UP001431572"/>
    </source>
</evidence>
<evidence type="ECO:0000256" key="6">
    <source>
        <dbReference type="ARBA" id="ARBA00023136"/>
    </source>
</evidence>
<evidence type="ECO:0000256" key="4">
    <source>
        <dbReference type="ARBA" id="ARBA00022692"/>
    </source>
</evidence>
<evidence type="ECO:0000256" key="3">
    <source>
        <dbReference type="ARBA" id="ARBA00022475"/>
    </source>
</evidence>
<reference evidence="9 11" key="1">
    <citation type="submission" date="2020-06" db="EMBL/GenBank/DDBJ databases">
        <title>Anoxygenic phototrophic Chloroflexota member uses a Type I reaction center.</title>
        <authorList>
            <person name="Tsuji J.M."/>
            <person name="Shaw N.A."/>
            <person name="Nagashima S."/>
            <person name="Venkiteswaran J."/>
            <person name="Schiff S.L."/>
            <person name="Hanada S."/>
            <person name="Tank M."/>
            <person name="Neufeld J.D."/>
        </authorList>
    </citation>
    <scope>NUCLEOTIDE SEQUENCE [LARGE SCALE GENOMIC DNA]</scope>
    <source>
        <strain evidence="9">L227-S17</strain>
    </source>
</reference>
<keyword evidence="6 7" id="KW-0472">Membrane</keyword>
<keyword evidence="2 7" id="KW-0813">Transport</keyword>
<dbReference type="CDD" id="cd06261">
    <property type="entry name" value="TM_PBP2"/>
    <property type="match status" value="1"/>
</dbReference>
<dbReference type="Proteomes" id="UP001431572">
    <property type="component" value="Chromosome 2"/>
</dbReference>
<keyword evidence="4 7" id="KW-0812">Transmembrane</keyword>
<dbReference type="InterPro" id="IPR035906">
    <property type="entry name" value="MetI-like_sf"/>
</dbReference>
<gene>
    <name evidence="9" type="ORF">HXX08_22460</name>
    <name evidence="10" type="ORF">OZ401_004176</name>
</gene>
<dbReference type="EMBL" id="CP128400">
    <property type="protein sequence ID" value="WJW68562.1"/>
    <property type="molecule type" value="Genomic_DNA"/>
</dbReference>
<evidence type="ECO:0000256" key="2">
    <source>
        <dbReference type="ARBA" id="ARBA00022448"/>
    </source>
</evidence>
<keyword evidence="12" id="KW-1185">Reference proteome</keyword>
<dbReference type="SUPFAM" id="SSF161098">
    <property type="entry name" value="MetI-like"/>
    <property type="match status" value="1"/>
</dbReference>
<keyword evidence="5 7" id="KW-1133">Transmembrane helix</keyword>
<feature type="transmembrane region" description="Helical" evidence="7">
    <location>
        <begin position="280"/>
        <end position="302"/>
    </location>
</feature>
<accession>A0A8T7M9L7</accession>
<dbReference type="EMBL" id="JACATZ010000003">
    <property type="protein sequence ID" value="NWJ48632.1"/>
    <property type="molecule type" value="Genomic_DNA"/>
</dbReference>
<dbReference type="PROSITE" id="PS50928">
    <property type="entry name" value="ABC_TM1"/>
    <property type="match status" value="1"/>
</dbReference>
<evidence type="ECO:0000259" key="8">
    <source>
        <dbReference type="PROSITE" id="PS50928"/>
    </source>
</evidence>
<evidence type="ECO:0000313" key="9">
    <source>
        <dbReference type="EMBL" id="NWJ48632.1"/>
    </source>
</evidence>
<evidence type="ECO:0000256" key="5">
    <source>
        <dbReference type="ARBA" id="ARBA00022989"/>
    </source>
</evidence>
<sequence>MAVAARARTAGSKRSKITSGILVNGSLILICILWVIPTLGLLISSVRTRDDINTSGWWQVFPHLEYATTRTIQLTAGLPLDQPIVVSDLGVTISDDQMRAGYKLPDGKQIKWDNRRARTVAVQEQNWTTTANFTLENYSSVLVGQQYTYKTADGVEKTDQGQDLSGAFISTLVVAIPSTVIPILIAACAAYAFAWLRFPGRGLMFALVVALLVVPLQVALIPILKDYTSLGITGTYLSLWLAHTGFGLPLATYLLYNYISTLPREILESAQIDGASQFTTFTRLILPLSIPALASFAIFQFLWVWNDYLVALIFLGSSQGTQVLTMRLANIVGSRGQDWYLLTSGAFISMLLPLAVFFGLQRFFVRGLLAGSVKG</sequence>
<feature type="transmembrane region" description="Helical" evidence="7">
    <location>
        <begin position="21"/>
        <end position="43"/>
    </location>
</feature>
<evidence type="ECO:0000256" key="7">
    <source>
        <dbReference type="RuleBase" id="RU363032"/>
    </source>
</evidence>
<reference evidence="10" key="2">
    <citation type="journal article" date="2024" name="Nature">
        <title>Anoxygenic phototroph of the Chloroflexota uses a type I reaction centre.</title>
        <authorList>
            <person name="Tsuji J.M."/>
            <person name="Shaw N.A."/>
            <person name="Nagashima S."/>
            <person name="Venkiteswaran J.J."/>
            <person name="Schiff S.L."/>
            <person name="Watanabe T."/>
            <person name="Fukui M."/>
            <person name="Hanada S."/>
            <person name="Tank M."/>
            <person name="Neufeld J.D."/>
        </authorList>
    </citation>
    <scope>NUCLEOTIDE SEQUENCE</scope>
    <source>
        <strain evidence="10">L227-S17</strain>
    </source>
</reference>
<dbReference type="Gene3D" id="1.10.3720.10">
    <property type="entry name" value="MetI-like"/>
    <property type="match status" value="1"/>
</dbReference>
<dbReference type="AlphaFoldDB" id="A0A8T7M9L7"/>
<dbReference type="GO" id="GO:0005886">
    <property type="term" value="C:plasma membrane"/>
    <property type="evidence" value="ECO:0007669"/>
    <property type="project" value="UniProtKB-SubCell"/>
</dbReference>
<dbReference type="RefSeq" id="WP_341470467.1">
    <property type="nucleotide sequence ID" value="NZ_CP128400.1"/>
</dbReference>
<feature type="transmembrane region" description="Helical" evidence="7">
    <location>
        <begin position="236"/>
        <end position="259"/>
    </location>
</feature>
<organism evidence="9 11">
    <name type="scientific">Candidatus Chlorohelix allophototropha</name>
    <dbReference type="NCBI Taxonomy" id="3003348"/>
    <lineage>
        <taxon>Bacteria</taxon>
        <taxon>Bacillati</taxon>
        <taxon>Chloroflexota</taxon>
        <taxon>Chloroflexia</taxon>
        <taxon>Candidatus Chloroheliales</taxon>
        <taxon>Candidatus Chloroheliaceae</taxon>
        <taxon>Candidatus Chlorohelix</taxon>
    </lineage>
</organism>
<dbReference type="InterPro" id="IPR000515">
    <property type="entry name" value="MetI-like"/>
</dbReference>
<dbReference type="GO" id="GO:0055085">
    <property type="term" value="P:transmembrane transport"/>
    <property type="evidence" value="ECO:0007669"/>
    <property type="project" value="InterPro"/>
</dbReference>
<dbReference type="Pfam" id="PF00528">
    <property type="entry name" value="BPD_transp_1"/>
    <property type="match status" value="1"/>
</dbReference>
<protein>
    <submittedName>
        <fullName evidence="9">Carbohydrate ABC transporter permease</fullName>
    </submittedName>
</protein>
<comment type="subcellular location">
    <subcellularLocation>
        <location evidence="1 7">Cell membrane</location>
        <topology evidence="1 7">Multi-pass membrane protein</topology>
    </subcellularLocation>
</comment>
<comment type="similarity">
    <text evidence="7">Belongs to the binding-protein-dependent transport system permease family.</text>
</comment>
<evidence type="ECO:0000256" key="1">
    <source>
        <dbReference type="ARBA" id="ARBA00004651"/>
    </source>
</evidence>
<proteinExistence type="inferred from homology"/>
<evidence type="ECO:0000313" key="10">
    <source>
        <dbReference type="EMBL" id="WJW68562.1"/>
    </source>
</evidence>
<feature type="transmembrane region" description="Helical" evidence="7">
    <location>
        <begin position="167"/>
        <end position="196"/>
    </location>
</feature>
<dbReference type="PANTHER" id="PTHR43744">
    <property type="entry name" value="ABC TRANSPORTER PERMEASE PROTEIN MG189-RELATED-RELATED"/>
    <property type="match status" value="1"/>
</dbReference>
<keyword evidence="3" id="KW-1003">Cell membrane</keyword>
<feature type="transmembrane region" description="Helical" evidence="7">
    <location>
        <begin position="203"/>
        <end position="224"/>
    </location>
</feature>
<evidence type="ECO:0000313" key="11">
    <source>
        <dbReference type="Proteomes" id="UP000521676"/>
    </source>
</evidence>
<feature type="domain" description="ABC transmembrane type-1" evidence="8">
    <location>
        <begin position="168"/>
        <end position="360"/>
    </location>
</feature>
<feature type="transmembrane region" description="Helical" evidence="7">
    <location>
        <begin position="339"/>
        <end position="360"/>
    </location>
</feature>
<dbReference type="PANTHER" id="PTHR43744:SF4">
    <property type="entry name" value="OSMOPROTECTIVE COMPOUNDS UPTAKE PERMEASE PROTEIN GGTD"/>
    <property type="match status" value="1"/>
</dbReference>
<dbReference type="Proteomes" id="UP000521676">
    <property type="component" value="Unassembled WGS sequence"/>
</dbReference>